<dbReference type="InterPro" id="IPR004291">
    <property type="entry name" value="Transposase_IS66_central"/>
</dbReference>
<feature type="domain" description="Transposase IS66 central" evidence="2">
    <location>
        <begin position="9"/>
        <end position="67"/>
    </location>
</feature>
<accession>A0A833J4F1</accession>
<dbReference type="RefSeq" id="WP_152278039.1">
    <property type="nucleotide sequence ID" value="NZ_WEKV01000014.1"/>
</dbReference>
<dbReference type="EMBL" id="WEKV01000014">
    <property type="protein sequence ID" value="KAB7783994.1"/>
    <property type="molecule type" value="Genomic_DNA"/>
</dbReference>
<gene>
    <name evidence="3" type="ORF">F8B43_3917</name>
</gene>
<dbReference type="Pfam" id="PF03050">
    <property type="entry name" value="DDE_Tnp_IS66"/>
    <property type="match status" value="1"/>
</dbReference>
<evidence type="ECO:0000313" key="4">
    <source>
        <dbReference type="Proteomes" id="UP000469949"/>
    </source>
</evidence>
<evidence type="ECO:0000256" key="1">
    <source>
        <dbReference type="SAM" id="MobiDB-lite"/>
    </source>
</evidence>
<organism evidence="3 4">
    <name type="scientific">Methylorubrum populi</name>
    <dbReference type="NCBI Taxonomy" id="223967"/>
    <lineage>
        <taxon>Bacteria</taxon>
        <taxon>Pseudomonadati</taxon>
        <taxon>Pseudomonadota</taxon>
        <taxon>Alphaproteobacteria</taxon>
        <taxon>Hyphomicrobiales</taxon>
        <taxon>Methylobacteriaceae</taxon>
        <taxon>Methylorubrum</taxon>
    </lineage>
</organism>
<sequence length="97" mass="10290">MPRTVPEGWVSHRVDRGGRRASPVFFASPDRRGERPLAHLAGCSGALVADGDAGFNAPYEKARRAACCPSDPALTRTGRVDPLRASARPRQGALPVA</sequence>
<comment type="caution">
    <text evidence="3">The sequence shown here is derived from an EMBL/GenBank/DDBJ whole genome shotgun (WGS) entry which is preliminary data.</text>
</comment>
<dbReference type="Proteomes" id="UP000469949">
    <property type="component" value="Unassembled WGS sequence"/>
</dbReference>
<protein>
    <submittedName>
        <fullName evidence="3">Mobile element protein</fullName>
    </submittedName>
</protein>
<proteinExistence type="predicted"/>
<evidence type="ECO:0000259" key="2">
    <source>
        <dbReference type="Pfam" id="PF03050"/>
    </source>
</evidence>
<name>A0A833J4F1_9HYPH</name>
<feature type="region of interest" description="Disordered" evidence="1">
    <location>
        <begin position="72"/>
        <end position="97"/>
    </location>
</feature>
<dbReference type="AlphaFoldDB" id="A0A833J4F1"/>
<evidence type="ECO:0000313" key="3">
    <source>
        <dbReference type="EMBL" id="KAB7783994.1"/>
    </source>
</evidence>
<reference evidence="3 4" key="1">
    <citation type="submission" date="2019-10" db="EMBL/GenBank/DDBJ databases">
        <title>Draft Genome Sequence of the Caffeine Degrading Methylotroph Methylorubrum populi PINKEL.</title>
        <authorList>
            <person name="Dawson S.C."/>
            <person name="Zhang X."/>
            <person name="Wright M.E."/>
            <person name="Sharma G."/>
            <person name="Langner J.T."/>
            <person name="Ditty J.L."/>
            <person name="Subuyuj G.A."/>
        </authorList>
    </citation>
    <scope>NUCLEOTIDE SEQUENCE [LARGE SCALE GENOMIC DNA]</scope>
    <source>
        <strain evidence="3 4">Pinkel</strain>
    </source>
</reference>